<evidence type="ECO:0000259" key="8">
    <source>
        <dbReference type="Pfam" id="PF01619"/>
    </source>
</evidence>
<dbReference type="SUPFAM" id="SSF81935">
    <property type="entry name" value="N-terminal domain of bifunctional PutA protein"/>
    <property type="match status" value="1"/>
</dbReference>
<dbReference type="Gene3D" id="1.20.5.460">
    <property type="entry name" value="Single helix bin"/>
    <property type="match status" value="1"/>
</dbReference>
<dbReference type="GO" id="GO:0009898">
    <property type="term" value="C:cytoplasmic side of plasma membrane"/>
    <property type="evidence" value="ECO:0007669"/>
    <property type="project" value="TreeGrafter"/>
</dbReference>
<feature type="domain" description="Aldehyde dehydrogenase" evidence="7">
    <location>
        <begin position="551"/>
        <end position="979"/>
    </location>
</feature>
<evidence type="ECO:0000256" key="3">
    <source>
        <dbReference type="ARBA" id="ARBA00023027"/>
    </source>
</evidence>
<dbReference type="CDD" id="cd07125">
    <property type="entry name" value="ALDH_PutA-P5CDH"/>
    <property type="match status" value="1"/>
</dbReference>
<keyword evidence="3 5" id="KW-0520">NAD</keyword>
<keyword evidence="5" id="KW-0238">DNA-binding</keyword>
<keyword evidence="5" id="KW-0285">Flavoprotein</keyword>
<feature type="domain" description="Proline dehydrogenase" evidence="8">
    <location>
        <begin position="182"/>
        <end position="472"/>
    </location>
</feature>
<comment type="pathway">
    <text evidence="5">Amino-acid degradation; L-proline degradation into L-glutamate; L-glutamate from L-proline: step 1/2.</text>
</comment>
<proteinExistence type="inferred from homology"/>
<dbReference type="InterPro" id="IPR016162">
    <property type="entry name" value="Ald_DH_N"/>
</dbReference>
<dbReference type="PROSITE" id="PS00070">
    <property type="entry name" value="ALDEHYDE_DEHYDR_CYS"/>
    <property type="match status" value="1"/>
</dbReference>
<dbReference type="InterPro" id="IPR016163">
    <property type="entry name" value="Ald_DH_C"/>
</dbReference>
<evidence type="ECO:0000256" key="1">
    <source>
        <dbReference type="ARBA" id="ARBA00004786"/>
    </source>
</evidence>
<evidence type="ECO:0000259" key="9">
    <source>
        <dbReference type="Pfam" id="PF14850"/>
    </source>
</evidence>
<keyword evidence="2 5" id="KW-0560">Oxidoreductase</keyword>
<dbReference type="NCBIfam" id="TIGR01238">
    <property type="entry name" value="D1pyr5carbox3"/>
    <property type="match status" value="1"/>
</dbReference>
<dbReference type="Pfam" id="PF00171">
    <property type="entry name" value="Aldedh"/>
    <property type="match status" value="1"/>
</dbReference>
<dbReference type="EMBL" id="OMKW01000002">
    <property type="protein sequence ID" value="SPF28846.1"/>
    <property type="molecule type" value="Genomic_DNA"/>
</dbReference>
<evidence type="ECO:0000256" key="4">
    <source>
        <dbReference type="ARBA" id="ARBA00048142"/>
    </source>
</evidence>
<keyword evidence="12" id="KW-1185">Reference proteome</keyword>
<dbReference type="InterPro" id="IPR024089">
    <property type="entry name" value="PRODH_PutA_dom_I/II"/>
</dbReference>
<comment type="cofactor">
    <cofactor evidence="5">
        <name>FAD</name>
        <dbReference type="ChEBI" id="CHEBI:57692"/>
    </cofactor>
</comment>
<keyword evidence="5" id="KW-0642">Proline metabolism</keyword>
<comment type="function">
    <text evidence="5">Oxidizes proline to glutamate for use as a carbon and nitrogen source.</text>
</comment>
<evidence type="ECO:0000256" key="6">
    <source>
        <dbReference type="PIRSR" id="PIRSR000197-1"/>
    </source>
</evidence>
<dbReference type="InterPro" id="IPR016160">
    <property type="entry name" value="Ald_DH_CS_CYS"/>
</dbReference>
<protein>
    <recommendedName>
        <fullName evidence="5">Bifunctional protein PutA</fullName>
    </recommendedName>
    <domain>
        <recommendedName>
            <fullName evidence="5">Proline dehydrogenase</fullName>
            <ecNumber evidence="5">1.5.5.2</ecNumber>
        </recommendedName>
        <alternativeName>
            <fullName evidence="5">Proline oxidase</fullName>
        </alternativeName>
    </domain>
    <domain>
        <recommendedName>
            <fullName evidence="5">Delta-1-pyrroline-5-carboxylate dehydrogenase</fullName>
            <shortName evidence="5">P5C dehydrogenase</shortName>
            <ecNumber evidence="5">1.2.1.88</ecNumber>
        </recommendedName>
        <alternativeName>
            <fullName evidence="5">L-glutamate gamma-semialdehyde dehydrogenase</fullName>
        </alternativeName>
    </domain>
</protein>
<keyword evidence="5" id="KW-0678">Repressor</keyword>
<comment type="catalytic activity">
    <reaction evidence="5">
        <text>L-proline + a quinone = (S)-1-pyrroline-5-carboxylate + a quinol + H(+)</text>
        <dbReference type="Rhea" id="RHEA:23784"/>
        <dbReference type="ChEBI" id="CHEBI:15378"/>
        <dbReference type="ChEBI" id="CHEBI:17388"/>
        <dbReference type="ChEBI" id="CHEBI:24646"/>
        <dbReference type="ChEBI" id="CHEBI:60039"/>
        <dbReference type="ChEBI" id="CHEBI:132124"/>
        <dbReference type="EC" id="1.5.5.2"/>
    </reaction>
</comment>
<evidence type="ECO:0000259" key="10">
    <source>
        <dbReference type="Pfam" id="PF18327"/>
    </source>
</evidence>
<dbReference type="Pfam" id="PF01619">
    <property type="entry name" value="Pro_dh"/>
    <property type="match status" value="1"/>
</dbReference>
<accession>A0A2R8A9G3</accession>
<dbReference type="InterPro" id="IPR025703">
    <property type="entry name" value="Bifunct_PutA"/>
</dbReference>
<dbReference type="UniPathway" id="UPA00261">
    <property type="reaction ID" value="UER00373"/>
</dbReference>
<dbReference type="InterPro" id="IPR002872">
    <property type="entry name" value="Proline_DH_dom"/>
</dbReference>
<dbReference type="PANTHER" id="PTHR42862">
    <property type="entry name" value="DELTA-1-PYRROLINE-5-CARBOXYLATE DEHYDROGENASE 1, ISOFORM A-RELATED"/>
    <property type="match status" value="1"/>
</dbReference>
<dbReference type="SUPFAM" id="SSF53720">
    <property type="entry name" value="ALDH-like"/>
    <property type="match status" value="1"/>
</dbReference>
<dbReference type="Gene3D" id="3.40.309.10">
    <property type="entry name" value="Aldehyde Dehydrogenase, Chain A, domain 2"/>
    <property type="match status" value="1"/>
</dbReference>
<sequence>MDLLGEKRQIVRAGLRADEQALVEALAAQSGLSTADQQRIAASGADLVRRVRAQGSPSLMDVFLAEYGLTNDEGIALMCLAEALLRVPDAATIDALIDDKIGGSDWASHAGHSTSPLVNASTWALMLTGRVLAEDAAPLTGTLRRVVRRLGEPVIRAAVARAMREMGRQFVLGESIEAGLVRARKREDEGYTYSYDMLGEAAMTAADAGRYRASYTNAMRAIGAVAHAGTVAVNPGISIKLSALHPRYEFAQRDRVMAELVPIVRDLARQAAALNIGLNIDAEEAARLDLSLDVIEAVARDPELGKWDGLGVVVQAYGLRAGPVIDWIAALARQSGRRMMVRLVKGAYWDTEIKHAQEQGLTGYPVFTRKSATDISYLACARKLLDLREVLYPQFATHNAHTVAAVFDMAGDTDGYEFQRLHGMGQGLHEAMRAQVGTRCRIYAPVGAHKDLLAYLVRRLLENGANSSFVNRMADESLRPEQVAGDPFAELKLEEVRIGAPNTVFAPRRDAMGFDLDDPVTVSQIEAERARWRTAQWRAEPIIAGTARSSSQEQVSSPNDPGDVVGTVSAASDLDIEAALSDAGIWTETVGTRAAVLRRAADLYEEAWPELFALATREAGKTLPDCVAELREAVDFLRYYADEAERRDGVARGTFVCISPWNFPLAIFTGQVAAALAMGNAVIAKPADQTPLMAAAAVRLLHRAGVPRAVLQLLPGSGAHVGAALVADARVAGVCFTGSTATAIRIDRAMAESGNAAAPLIAETGGLNAMIVDSTALPEQAVRDVVASAFQSAGQRCSAARVLYVQEDTADTVLTMLKGAMDELNVADTWALSSDLGSVIDGAARDRIEAHIAGHEVLHRVAERGGALSVAPTLLRIDGIGVLDEEVFGPVLHVATFRAEELDQVIDAINASGYGLTFGLHTRIDDRVQHIIDRVACGNIYVNRNQIGAVVGSQPFGGEGLSGTGPKAGGPDYLDAFGQTSGWAEAPLSEPGHRDEVEPALTLKADLPGPTGESNRLMTTARGRVLCVGPGDEMIARQSAAARAMGCEAVALAASETLEQALATMQPLAAVCADPSIATVVRKGLANRAGARIPILFGPGEAWRLRQERHVCVDLTASGGNAGLLAATGLAVGATA</sequence>
<dbReference type="RefSeq" id="WP_108781601.1">
    <property type="nucleotide sequence ID" value="NZ_OMKW01000002.1"/>
</dbReference>
<dbReference type="Gene3D" id="3.20.20.220">
    <property type="match status" value="1"/>
</dbReference>
<name>A0A2R8A9G3_9RHOB</name>
<dbReference type="EC" id="1.5.5.2" evidence="5"/>
<comment type="similarity">
    <text evidence="5">In the N-terminal section; belongs to the proline dehydrogenase family.</text>
</comment>
<dbReference type="SUPFAM" id="SSF51730">
    <property type="entry name" value="FAD-linked oxidoreductase"/>
    <property type="match status" value="1"/>
</dbReference>
<evidence type="ECO:0000256" key="2">
    <source>
        <dbReference type="ARBA" id="ARBA00023002"/>
    </source>
</evidence>
<evidence type="ECO:0000259" key="7">
    <source>
        <dbReference type="Pfam" id="PF00171"/>
    </source>
</evidence>
<evidence type="ECO:0000256" key="5">
    <source>
        <dbReference type="PIRNR" id="PIRNR000197"/>
    </source>
</evidence>
<dbReference type="GO" id="GO:0003842">
    <property type="term" value="F:L-glutamate gamma-semialdehyde dehydrogenase activity"/>
    <property type="evidence" value="ECO:0007669"/>
    <property type="project" value="UniProtKB-UniRule"/>
</dbReference>
<dbReference type="InterPro" id="IPR016161">
    <property type="entry name" value="Ald_DH/histidinol_DH"/>
</dbReference>
<dbReference type="GO" id="GO:0004657">
    <property type="term" value="F:proline dehydrogenase activity"/>
    <property type="evidence" value="ECO:0007669"/>
    <property type="project" value="UniProtKB-UniRule"/>
</dbReference>
<dbReference type="InterPro" id="IPR029041">
    <property type="entry name" value="FAD-linked_oxidoreductase-like"/>
</dbReference>
<evidence type="ECO:0000313" key="11">
    <source>
        <dbReference type="EMBL" id="SPF28846.1"/>
    </source>
</evidence>
<dbReference type="InterPro" id="IPR041349">
    <property type="entry name" value="PRODH"/>
</dbReference>
<feature type="domain" description="Proline utilization A proline dehydrogenase N-terminal" evidence="10">
    <location>
        <begin position="8"/>
        <end position="52"/>
    </location>
</feature>
<dbReference type="PIRSF" id="PIRSF000197">
    <property type="entry name" value="Bifunct_PutA"/>
    <property type="match status" value="1"/>
</dbReference>
<dbReference type="PANTHER" id="PTHR42862:SF1">
    <property type="entry name" value="DELTA-1-PYRROLINE-5-CARBOXYLATE DEHYDROGENASE 2, ISOFORM A-RELATED"/>
    <property type="match status" value="1"/>
</dbReference>
<dbReference type="FunFam" id="3.40.309.10:FF:000005">
    <property type="entry name" value="1-pyrroline-5-carboxylate dehydrogenase 1"/>
    <property type="match status" value="1"/>
</dbReference>
<dbReference type="GO" id="GO:0003700">
    <property type="term" value="F:DNA-binding transcription factor activity"/>
    <property type="evidence" value="ECO:0007669"/>
    <property type="project" value="InterPro"/>
</dbReference>
<feature type="active site" evidence="6">
    <location>
        <position position="797"/>
    </location>
</feature>
<dbReference type="OrthoDB" id="9812625at2"/>
<feature type="active site" evidence="6">
    <location>
        <position position="763"/>
    </location>
</feature>
<feature type="domain" description="Proline dehydrogenase PutA" evidence="9">
    <location>
        <begin position="60"/>
        <end position="170"/>
    </location>
</feature>
<dbReference type="Proteomes" id="UP000244932">
    <property type="component" value="Unassembled WGS sequence"/>
</dbReference>
<organism evidence="11 12">
    <name type="scientific">Pontivivens insulae</name>
    <dbReference type="NCBI Taxonomy" id="1639689"/>
    <lineage>
        <taxon>Bacteria</taxon>
        <taxon>Pseudomonadati</taxon>
        <taxon>Pseudomonadota</taxon>
        <taxon>Alphaproteobacteria</taxon>
        <taxon>Rhodobacterales</taxon>
        <taxon>Paracoccaceae</taxon>
        <taxon>Pontivivens</taxon>
    </lineage>
</organism>
<comment type="similarity">
    <text evidence="5">In the C-terminal section; belongs to the aldehyde dehydrogenase family.</text>
</comment>
<dbReference type="InterPro" id="IPR005933">
    <property type="entry name" value="PutA_C"/>
</dbReference>
<dbReference type="EC" id="1.2.1.88" evidence="5"/>
<dbReference type="NCBIfam" id="NF008869">
    <property type="entry name" value="PRK11904.1"/>
    <property type="match status" value="1"/>
</dbReference>
<dbReference type="InterPro" id="IPR015590">
    <property type="entry name" value="Aldehyde_DH_dom"/>
</dbReference>
<dbReference type="Pfam" id="PF14850">
    <property type="entry name" value="Pro_dh-DNA_bdg"/>
    <property type="match status" value="1"/>
</dbReference>
<dbReference type="Gene3D" id="3.40.605.10">
    <property type="entry name" value="Aldehyde Dehydrogenase, Chain A, domain 1"/>
    <property type="match status" value="1"/>
</dbReference>
<dbReference type="GO" id="GO:0010133">
    <property type="term" value="P:L-proline catabolic process to L-glutamate"/>
    <property type="evidence" value="ECO:0007669"/>
    <property type="project" value="UniProtKB-UniRule"/>
</dbReference>
<dbReference type="AlphaFoldDB" id="A0A2R8A9G3"/>
<reference evidence="11 12" key="1">
    <citation type="submission" date="2018-03" db="EMBL/GenBank/DDBJ databases">
        <authorList>
            <person name="Keele B.F."/>
        </authorList>
    </citation>
    <scope>NUCLEOTIDE SEQUENCE [LARGE SCALE GENOMIC DNA]</scope>
    <source>
        <strain evidence="11 12">CeCT 8812</strain>
    </source>
</reference>
<dbReference type="GO" id="GO:0003677">
    <property type="term" value="F:DNA binding"/>
    <property type="evidence" value="ECO:0007669"/>
    <property type="project" value="UniProtKB-KW"/>
</dbReference>
<keyword evidence="5" id="KW-0805">Transcription regulation</keyword>
<evidence type="ECO:0000313" key="12">
    <source>
        <dbReference type="Proteomes" id="UP000244932"/>
    </source>
</evidence>
<keyword evidence="5" id="KW-0804">Transcription</keyword>
<comment type="catalytic activity">
    <reaction evidence="4 5">
        <text>L-glutamate 5-semialdehyde + NAD(+) + H2O = L-glutamate + NADH + 2 H(+)</text>
        <dbReference type="Rhea" id="RHEA:30235"/>
        <dbReference type="ChEBI" id="CHEBI:15377"/>
        <dbReference type="ChEBI" id="CHEBI:15378"/>
        <dbReference type="ChEBI" id="CHEBI:29985"/>
        <dbReference type="ChEBI" id="CHEBI:57540"/>
        <dbReference type="ChEBI" id="CHEBI:57945"/>
        <dbReference type="ChEBI" id="CHEBI:58066"/>
        <dbReference type="EC" id="1.2.1.88"/>
    </reaction>
</comment>
<keyword evidence="5" id="KW-0274">FAD</keyword>
<dbReference type="InterPro" id="IPR024082">
    <property type="entry name" value="PRODH_PutA_dom_II"/>
</dbReference>
<dbReference type="InterPro" id="IPR050485">
    <property type="entry name" value="Proline_metab_enzyme"/>
</dbReference>
<comment type="pathway">
    <text evidence="1 5">Amino-acid degradation; L-proline degradation into L-glutamate; L-glutamate from L-proline: step 2/2.</text>
</comment>
<dbReference type="Pfam" id="PF18327">
    <property type="entry name" value="PRODH"/>
    <property type="match status" value="1"/>
</dbReference>
<gene>
    <name evidence="11" type="primary">putA</name>
    <name evidence="11" type="ORF">POI8812_01149</name>
</gene>